<feature type="domain" description="Sulfatase N-terminal" evidence="8">
    <location>
        <begin position="207"/>
        <end position="374"/>
    </location>
</feature>
<comment type="pathway">
    <text evidence="2">Cell wall biogenesis; lipoteichoic acid biosynthesis.</text>
</comment>
<evidence type="ECO:0000256" key="4">
    <source>
        <dbReference type="ARBA" id="ARBA00022692"/>
    </source>
</evidence>
<comment type="subcellular location">
    <subcellularLocation>
        <location evidence="1">Cell membrane</location>
        <topology evidence="1">Multi-pass membrane protein</topology>
    </subcellularLocation>
</comment>
<evidence type="ECO:0000256" key="1">
    <source>
        <dbReference type="ARBA" id="ARBA00004651"/>
    </source>
</evidence>
<feature type="transmembrane region" description="Helical" evidence="7">
    <location>
        <begin position="127"/>
        <end position="144"/>
    </location>
</feature>
<keyword evidence="3" id="KW-1003">Cell membrane</keyword>
<dbReference type="Gene3D" id="3.40.720.10">
    <property type="entry name" value="Alkaline Phosphatase, subunit A"/>
    <property type="match status" value="1"/>
</dbReference>
<dbReference type="RefSeq" id="WP_084052289.1">
    <property type="nucleotide sequence ID" value="NZ_FWWT01000008.1"/>
</dbReference>
<dbReference type="PANTHER" id="PTHR47371:SF3">
    <property type="entry name" value="PHOSPHOGLYCEROL TRANSFERASE I"/>
    <property type="match status" value="1"/>
</dbReference>
<keyword evidence="6 7" id="KW-0472">Membrane</keyword>
<name>A0A1W1URR6_DESTI</name>
<dbReference type="OrthoDB" id="5901192at2"/>
<protein>
    <submittedName>
        <fullName evidence="9">Sulfatase</fullName>
    </submittedName>
</protein>
<feature type="transmembrane region" description="Helical" evidence="7">
    <location>
        <begin position="31"/>
        <end position="48"/>
    </location>
</feature>
<dbReference type="CDD" id="cd16015">
    <property type="entry name" value="LTA_synthase"/>
    <property type="match status" value="1"/>
</dbReference>
<accession>A0A1W1URR6</accession>
<evidence type="ECO:0000256" key="2">
    <source>
        <dbReference type="ARBA" id="ARBA00004936"/>
    </source>
</evidence>
<dbReference type="InterPro" id="IPR050448">
    <property type="entry name" value="OpgB/LTA_synthase_biosynth"/>
</dbReference>
<dbReference type="GO" id="GO:0005886">
    <property type="term" value="C:plasma membrane"/>
    <property type="evidence" value="ECO:0007669"/>
    <property type="project" value="UniProtKB-SubCell"/>
</dbReference>
<evidence type="ECO:0000256" key="3">
    <source>
        <dbReference type="ARBA" id="ARBA00022475"/>
    </source>
</evidence>
<dbReference type="AlphaFoldDB" id="A0A1W1URR6"/>
<sequence length="387" mass="45403">MLDIFKNKYVLIMALAKITLFYYLLGNKVSLVLILLSSVFFISLIYTITSKKTFLLVNFIISFLMFVDVIYMNYYNQYLSFSSFKQIGQLSDISETIMLLIKPTYFLLFLDLFLSRFIQKDTYKKKVFIKAFALNMVIISLLIIDPLQATSVQKISNQEFFTYHVKNAYNILVEQNLNDARIAKDLENKKLVTSDENSKLHGVAKGRNLIIIQVESFQNMLINAKYNKQELTPNLNKLIKGDTIYFKNYYQQVGLANTSDAEFISNNALHPNIYAQTYDLYKDNYYYGLPWILKDEGYKTLAFHAYKKDFWNRAAAYPNQGFDEFISQDDFDNNEIIGFGLSDREFFKQSLEYLEKEKQPFYSFLVTLTSHNPYVMPMEEQKIKLKN</sequence>
<dbReference type="Pfam" id="PF00884">
    <property type="entry name" value="Sulfatase"/>
    <property type="match status" value="1"/>
</dbReference>
<proteinExistence type="predicted"/>
<reference evidence="9 10" key="1">
    <citation type="submission" date="2017-04" db="EMBL/GenBank/DDBJ databases">
        <authorList>
            <person name="Afonso C.L."/>
            <person name="Miller P.J."/>
            <person name="Scott M.A."/>
            <person name="Spackman E."/>
            <person name="Goraichik I."/>
            <person name="Dimitrov K.M."/>
            <person name="Suarez D.L."/>
            <person name="Swayne D.E."/>
        </authorList>
    </citation>
    <scope>NUCLEOTIDE SEQUENCE [LARGE SCALE GENOMIC DNA]</scope>
    <source>
        <strain evidence="9 10">DSM 11270</strain>
    </source>
</reference>
<feature type="transmembrane region" description="Helical" evidence="7">
    <location>
        <begin position="96"/>
        <end position="115"/>
    </location>
</feature>
<evidence type="ECO:0000313" key="10">
    <source>
        <dbReference type="Proteomes" id="UP000192731"/>
    </source>
</evidence>
<dbReference type="InterPro" id="IPR017850">
    <property type="entry name" value="Alkaline_phosphatase_core_sf"/>
</dbReference>
<dbReference type="STRING" id="656914.SAMN00017405_1047"/>
<dbReference type="InterPro" id="IPR000917">
    <property type="entry name" value="Sulfatase_N"/>
</dbReference>
<dbReference type="SUPFAM" id="SSF53649">
    <property type="entry name" value="Alkaline phosphatase-like"/>
    <property type="match status" value="1"/>
</dbReference>
<dbReference type="Proteomes" id="UP000192731">
    <property type="component" value="Unassembled WGS sequence"/>
</dbReference>
<evidence type="ECO:0000313" key="9">
    <source>
        <dbReference type="EMBL" id="SMB83501.1"/>
    </source>
</evidence>
<evidence type="ECO:0000256" key="6">
    <source>
        <dbReference type="ARBA" id="ARBA00023136"/>
    </source>
</evidence>
<dbReference type="EMBL" id="FWWT01000008">
    <property type="protein sequence ID" value="SMB83501.1"/>
    <property type="molecule type" value="Genomic_DNA"/>
</dbReference>
<organism evidence="9 10">
    <name type="scientific">Desulfonispora thiosulfatigenes DSM 11270</name>
    <dbReference type="NCBI Taxonomy" id="656914"/>
    <lineage>
        <taxon>Bacteria</taxon>
        <taxon>Bacillati</taxon>
        <taxon>Bacillota</taxon>
        <taxon>Clostridia</taxon>
        <taxon>Eubacteriales</taxon>
        <taxon>Peptococcaceae</taxon>
        <taxon>Desulfonispora</taxon>
    </lineage>
</organism>
<keyword evidence="4 7" id="KW-0812">Transmembrane</keyword>
<keyword evidence="10" id="KW-1185">Reference proteome</keyword>
<evidence type="ECO:0000256" key="7">
    <source>
        <dbReference type="SAM" id="Phobius"/>
    </source>
</evidence>
<evidence type="ECO:0000259" key="8">
    <source>
        <dbReference type="Pfam" id="PF00884"/>
    </source>
</evidence>
<keyword evidence="5 7" id="KW-1133">Transmembrane helix</keyword>
<evidence type="ECO:0000256" key="5">
    <source>
        <dbReference type="ARBA" id="ARBA00022989"/>
    </source>
</evidence>
<dbReference type="PANTHER" id="PTHR47371">
    <property type="entry name" value="LIPOTEICHOIC ACID SYNTHASE"/>
    <property type="match status" value="1"/>
</dbReference>
<gene>
    <name evidence="9" type="ORF">SAMN00017405_1047</name>
</gene>
<feature type="transmembrane region" description="Helical" evidence="7">
    <location>
        <begin position="55"/>
        <end position="76"/>
    </location>
</feature>